<keyword evidence="1" id="KW-0812">Transmembrane</keyword>
<dbReference type="OrthoDB" id="2617300at2"/>
<name>A0A1C0ZTV7_9BACL</name>
<evidence type="ECO:0000313" key="2">
    <source>
        <dbReference type="EMBL" id="OCT11510.1"/>
    </source>
</evidence>
<feature type="transmembrane region" description="Helical" evidence="1">
    <location>
        <begin position="7"/>
        <end position="26"/>
    </location>
</feature>
<dbReference type="Proteomes" id="UP000093309">
    <property type="component" value="Unassembled WGS sequence"/>
</dbReference>
<keyword evidence="3" id="KW-1185">Reference proteome</keyword>
<evidence type="ECO:0000256" key="1">
    <source>
        <dbReference type="SAM" id="Phobius"/>
    </source>
</evidence>
<feature type="transmembrane region" description="Helical" evidence="1">
    <location>
        <begin position="38"/>
        <end position="60"/>
    </location>
</feature>
<proteinExistence type="predicted"/>
<accession>A0A1C0ZTV7</accession>
<evidence type="ECO:0000313" key="3">
    <source>
        <dbReference type="Proteomes" id="UP000093309"/>
    </source>
</evidence>
<gene>
    <name evidence="2" type="ORF">A8709_07545</name>
</gene>
<dbReference type="EMBL" id="LYPC01000028">
    <property type="protein sequence ID" value="OCT11510.1"/>
    <property type="molecule type" value="Genomic_DNA"/>
</dbReference>
<keyword evidence="1" id="KW-0472">Membrane</keyword>
<feature type="transmembrane region" description="Helical" evidence="1">
    <location>
        <begin position="72"/>
        <end position="90"/>
    </location>
</feature>
<dbReference type="RefSeq" id="WP_065858618.1">
    <property type="nucleotide sequence ID" value="NZ_LYPC01000028.1"/>
</dbReference>
<protein>
    <submittedName>
        <fullName evidence="2">Uncharacterized protein</fullName>
    </submittedName>
</protein>
<feature type="transmembrane region" description="Helical" evidence="1">
    <location>
        <begin position="126"/>
        <end position="147"/>
    </location>
</feature>
<sequence length="151" mass="16971">MTLSILFALNMLLLWCIDIFTFKPIAHEGTSGNGNLGLIFDILIIPFYICLLVLGGVSLYRMVPTHWITTRHLVVVSIMFGAILVLTITGEVKLYQAQMMSFGGDATNPDSIIYRYGALNQYSNTVFFNGYTFVMGVCLTLWAACLFRYMK</sequence>
<reference evidence="3" key="1">
    <citation type="submission" date="2016-05" db="EMBL/GenBank/DDBJ databases">
        <title>Paenibacillus oryzae. sp. nov., isolated from the rice root.</title>
        <authorList>
            <person name="Zhang J."/>
            <person name="Zhang X."/>
        </authorList>
    </citation>
    <scope>NUCLEOTIDE SEQUENCE [LARGE SCALE GENOMIC DNA]</scope>
    <source>
        <strain evidence="3">KCTC13222</strain>
    </source>
</reference>
<keyword evidence="1" id="KW-1133">Transmembrane helix</keyword>
<comment type="caution">
    <text evidence="2">The sequence shown here is derived from an EMBL/GenBank/DDBJ whole genome shotgun (WGS) entry which is preliminary data.</text>
</comment>
<dbReference type="STRING" id="512399.A8709_07545"/>
<dbReference type="AlphaFoldDB" id="A0A1C0ZTV7"/>
<organism evidence="2 3">
    <name type="scientific">Paenibacillus pectinilyticus</name>
    <dbReference type="NCBI Taxonomy" id="512399"/>
    <lineage>
        <taxon>Bacteria</taxon>
        <taxon>Bacillati</taxon>
        <taxon>Bacillota</taxon>
        <taxon>Bacilli</taxon>
        <taxon>Bacillales</taxon>
        <taxon>Paenibacillaceae</taxon>
        <taxon>Paenibacillus</taxon>
    </lineage>
</organism>